<reference evidence="17 18" key="1">
    <citation type="submission" date="2022-12" db="EMBL/GenBank/DDBJ databases">
        <title>Metagenome assembled genome from gulf of manar.</title>
        <authorList>
            <person name="Kohli P."/>
            <person name="Pk S."/>
            <person name="Venkata Ramana C."/>
            <person name="Sasikala C."/>
        </authorList>
    </citation>
    <scope>NUCLEOTIDE SEQUENCE [LARGE SCALE GENOMIC DNA]</scope>
    <source>
        <strain evidence="17">JB008</strain>
    </source>
</reference>
<evidence type="ECO:0000256" key="1">
    <source>
        <dbReference type="ARBA" id="ARBA00001933"/>
    </source>
</evidence>
<evidence type="ECO:0000256" key="7">
    <source>
        <dbReference type="ARBA" id="ARBA00022576"/>
    </source>
</evidence>
<dbReference type="CDD" id="cd01557">
    <property type="entry name" value="BCAT_beta_family"/>
    <property type="match status" value="1"/>
</dbReference>
<evidence type="ECO:0000256" key="15">
    <source>
        <dbReference type="RuleBase" id="RU004516"/>
    </source>
</evidence>
<dbReference type="EMBL" id="JAQQAL010000011">
    <property type="protein sequence ID" value="MDC7226352.1"/>
    <property type="molecule type" value="Genomic_DNA"/>
</dbReference>
<evidence type="ECO:0000256" key="4">
    <source>
        <dbReference type="ARBA" id="ARBA00004931"/>
    </source>
</evidence>
<comment type="catalytic activity">
    <reaction evidence="12 16">
        <text>L-leucine + 2-oxoglutarate = 4-methyl-2-oxopentanoate + L-glutamate</text>
        <dbReference type="Rhea" id="RHEA:18321"/>
        <dbReference type="ChEBI" id="CHEBI:16810"/>
        <dbReference type="ChEBI" id="CHEBI:17865"/>
        <dbReference type="ChEBI" id="CHEBI:29985"/>
        <dbReference type="ChEBI" id="CHEBI:57427"/>
        <dbReference type="EC" id="2.6.1.42"/>
    </reaction>
</comment>
<dbReference type="Proteomes" id="UP001221217">
    <property type="component" value="Unassembled WGS sequence"/>
</dbReference>
<keyword evidence="16" id="KW-0028">Amino-acid biosynthesis</keyword>
<dbReference type="InterPro" id="IPR036038">
    <property type="entry name" value="Aminotransferase-like"/>
</dbReference>
<comment type="cofactor">
    <cofactor evidence="1 15">
        <name>pyridoxal 5'-phosphate</name>
        <dbReference type="ChEBI" id="CHEBI:597326"/>
    </cofactor>
</comment>
<evidence type="ECO:0000256" key="9">
    <source>
        <dbReference type="ARBA" id="ARBA00022898"/>
    </source>
</evidence>
<evidence type="ECO:0000313" key="17">
    <source>
        <dbReference type="EMBL" id="MDC7226352.1"/>
    </source>
</evidence>
<dbReference type="GO" id="GO:0009082">
    <property type="term" value="P:branched-chain amino acid biosynthetic process"/>
    <property type="evidence" value="ECO:0007669"/>
    <property type="project" value="UniProtKB-KW"/>
</dbReference>
<keyword evidence="9 15" id="KW-0663">Pyridoxal phosphate</keyword>
<dbReference type="InterPro" id="IPR005786">
    <property type="entry name" value="B_amino_transII"/>
</dbReference>
<keyword evidence="8 16" id="KW-0808">Transferase</keyword>
<dbReference type="GO" id="GO:0008652">
    <property type="term" value="P:amino acid biosynthetic process"/>
    <property type="evidence" value="ECO:0007669"/>
    <property type="project" value="UniProtKB-KW"/>
</dbReference>
<comment type="pathway">
    <text evidence="5">Amino-acid biosynthesis; L-leucine biosynthesis; L-leucine from 3-methyl-2-oxobutanoate: step 4/4.</text>
</comment>
<organism evidence="17 18">
    <name type="scientific">Candidatus Thalassospirochaeta sargassi</name>
    <dbReference type="NCBI Taxonomy" id="3119039"/>
    <lineage>
        <taxon>Bacteria</taxon>
        <taxon>Pseudomonadati</taxon>
        <taxon>Spirochaetota</taxon>
        <taxon>Spirochaetia</taxon>
        <taxon>Spirochaetales</taxon>
        <taxon>Spirochaetaceae</taxon>
        <taxon>Candidatus Thalassospirochaeta</taxon>
    </lineage>
</organism>
<dbReference type="AlphaFoldDB" id="A0AAJ1MJ81"/>
<dbReference type="GO" id="GO:0004084">
    <property type="term" value="F:branched-chain-amino-acid transaminase activity"/>
    <property type="evidence" value="ECO:0007669"/>
    <property type="project" value="UniProtKB-EC"/>
</dbReference>
<dbReference type="EC" id="2.6.1.42" evidence="16"/>
<dbReference type="InterPro" id="IPR043132">
    <property type="entry name" value="BCAT-like_C"/>
</dbReference>
<dbReference type="PANTHER" id="PTHR42825">
    <property type="entry name" value="AMINO ACID AMINOTRANSFERASE"/>
    <property type="match status" value="1"/>
</dbReference>
<protein>
    <recommendedName>
        <fullName evidence="16">Branched-chain-amino-acid aminotransferase</fullName>
        <ecNumber evidence="16">2.6.1.42</ecNumber>
    </recommendedName>
</protein>
<dbReference type="InterPro" id="IPR018300">
    <property type="entry name" value="Aminotrans_IV_CS"/>
</dbReference>
<evidence type="ECO:0000256" key="6">
    <source>
        <dbReference type="ARBA" id="ARBA00009320"/>
    </source>
</evidence>
<keyword evidence="16" id="KW-0100">Branched-chain amino acid biosynthesis</keyword>
<evidence type="ECO:0000256" key="2">
    <source>
        <dbReference type="ARBA" id="ARBA00003109"/>
    </source>
</evidence>
<dbReference type="Pfam" id="PF01063">
    <property type="entry name" value="Aminotran_4"/>
    <property type="match status" value="1"/>
</dbReference>
<evidence type="ECO:0000256" key="14">
    <source>
        <dbReference type="RuleBase" id="RU004106"/>
    </source>
</evidence>
<dbReference type="InterPro" id="IPR033939">
    <property type="entry name" value="BCAT_family"/>
</dbReference>
<evidence type="ECO:0000256" key="11">
    <source>
        <dbReference type="ARBA" id="ARBA00048798"/>
    </source>
</evidence>
<feature type="modified residue" description="N6-(pyridoxal phosphate)lysine" evidence="13">
    <location>
        <position position="208"/>
    </location>
</feature>
<dbReference type="NCBIfam" id="TIGR01123">
    <property type="entry name" value="ilvE_II"/>
    <property type="match status" value="1"/>
</dbReference>
<dbReference type="PANTHER" id="PTHR42825:SF7">
    <property type="entry name" value="BRANCHED-CHAIN-AMINO-ACID AMINOTRANSFERASE"/>
    <property type="match status" value="1"/>
</dbReference>
<dbReference type="InterPro" id="IPR001544">
    <property type="entry name" value="Aminotrans_IV"/>
</dbReference>
<comment type="pathway">
    <text evidence="3">Amino-acid biosynthesis; L-isoleucine biosynthesis; L-isoleucine from 2-oxobutanoate: step 4/4.</text>
</comment>
<comment type="similarity">
    <text evidence="6 14">Belongs to the class-IV pyridoxal-phosphate-dependent aminotransferase family.</text>
</comment>
<sequence>MAKGFTLETYPWAYTAQFNEDKKWIEEYIENPHKTPAEEAALSPEESALLLQQRNSFPKLPLVNYTSQYGMGCFEGLKAYPQKDGSLKLFRPDENAARMKKSMEGLMMPGFPEEMFLEAVITMVRKNRDCGFFPAYDAAWEADNYVSGHSVYLRPFSYSEPAIGLGVSMHPWVIIIATPVGAYFAPGNAKAVVTDKARATPNGTGWIKCNANYVIPILAKKQAMSEGYMEAIFLDSVEHKYVEEGSSCNIFFKMKNGSLITPELGDTILPGINRKSVIELARDMGIIVEERKVPIAEVMEDAVECFVTGTAAGISYIESITQNGKTAVFNGGKPGELTTELLKTLKNIQYGASEDTRSWMVEI</sequence>
<evidence type="ECO:0000256" key="12">
    <source>
        <dbReference type="ARBA" id="ARBA00049229"/>
    </source>
</evidence>
<dbReference type="SUPFAM" id="SSF56752">
    <property type="entry name" value="D-aminoacid aminotransferase-like PLP-dependent enzymes"/>
    <property type="match status" value="1"/>
</dbReference>
<comment type="caution">
    <text evidence="17">The sequence shown here is derived from an EMBL/GenBank/DDBJ whole genome shotgun (WGS) entry which is preliminary data.</text>
</comment>
<comment type="catalytic activity">
    <reaction evidence="10 16">
        <text>L-valine + 2-oxoglutarate = 3-methyl-2-oxobutanoate + L-glutamate</text>
        <dbReference type="Rhea" id="RHEA:24813"/>
        <dbReference type="ChEBI" id="CHEBI:11851"/>
        <dbReference type="ChEBI" id="CHEBI:16810"/>
        <dbReference type="ChEBI" id="CHEBI:29985"/>
        <dbReference type="ChEBI" id="CHEBI:57762"/>
        <dbReference type="EC" id="2.6.1.42"/>
    </reaction>
</comment>
<keyword evidence="7 16" id="KW-0032">Aminotransferase</keyword>
<dbReference type="Gene3D" id="3.30.470.10">
    <property type="match status" value="1"/>
</dbReference>
<comment type="catalytic activity">
    <reaction evidence="11 16">
        <text>L-isoleucine + 2-oxoglutarate = (S)-3-methyl-2-oxopentanoate + L-glutamate</text>
        <dbReference type="Rhea" id="RHEA:24801"/>
        <dbReference type="ChEBI" id="CHEBI:16810"/>
        <dbReference type="ChEBI" id="CHEBI:29985"/>
        <dbReference type="ChEBI" id="CHEBI:35146"/>
        <dbReference type="ChEBI" id="CHEBI:58045"/>
        <dbReference type="EC" id="2.6.1.42"/>
    </reaction>
</comment>
<evidence type="ECO:0000256" key="16">
    <source>
        <dbReference type="RuleBase" id="RU004517"/>
    </source>
</evidence>
<comment type="pathway">
    <text evidence="4">Amino-acid biosynthesis; L-valine biosynthesis; L-valine from pyruvate: step 4/4.</text>
</comment>
<evidence type="ECO:0000256" key="10">
    <source>
        <dbReference type="ARBA" id="ARBA00048212"/>
    </source>
</evidence>
<evidence type="ECO:0000256" key="8">
    <source>
        <dbReference type="ARBA" id="ARBA00022679"/>
    </source>
</evidence>
<dbReference type="PROSITE" id="PS00770">
    <property type="entry name" value="AA_TRANSFER_CLASS_4"/>
    <property type="match status" value="1"/>
</dbReference>
<dbReference type="Gene3D" id="3.20.10.10">
    <property type="entry name" value="D-amino Acid Aminotransferase, subunit A, domain 2"/>
    <property type="match status" value="1"/>
</dbReference>
<dbReference type="PIRSF" id="PIRSF006468">
    <property type="entry name" value="BCAT1"/>
    <property type="match status" value="1"/>
</dbReference>
<accession>A0AAJ1MJ81</accession>
<gene>
    <name evidence="17" type="primary">ilvE</name>
    <name evidence="17" type="ORF">PQJ61_06280</name>
</gene>
<name>A0AAJ1MJ81_9SPIO</name>
<evidence type="ECO:0000256" key="3">
    <source>
        <dbReference type="ARBA" id="ARBA00004824"/>
    </source>
</evidence>
<proteinExistence type="inferred from homology"/>
<evidence type="ECO:0000313" key="18">
    <source>
        <dbReference type="Proteomes" id="UP001221217"/>
    </source>
</evidence>
<evidence type="ECO:0000256" key="13">
    <source>
        <dbReference type="PIRSR" id="PIRSR006468-1"/>
    </source>
</evidence>
<evidence type="ECO:0000256" key="5">
    <source>
        <dbReference type="ARBA" id="ARBA00005072"/>
    </source>
</evidence>
<comment type="function">
    <text evidence="2">Acts on leucine, isoleucine and valine.</text>
</comment>
<dbReference type="InterPro" id="IPR043131">
    <property type="entry name" value="BCAT-like_N"/>
</dbReference>